<dbReference type="GO" id="GO:0005524">
    <property type="term" value="F:ATP binding"/>
    <property type="evidence" value="ECO:0007669"/>
    <property type="project" value="UniProtKB-UniRule"/>
</dbReference>
<evidence type="ECO:0000256" key="9">
    <source>
        <dbReference type="ARBA" id="ARBA00023065"/>
    </source>
</evidence>
<keyword evidence="9 11" id="KW-0406">Ion transport</keyword>
<sequence length="307" mass="32020">MPSFSMRYTTWFRQHLAAVRALLVLTAITGIVYPLAVFALAQLPGLHDRAEGSLVHRDGKLVGSSLIGQAFTDGKGAALPQYFQTRPSTSVPADGSRPDGYDPTNTAFGNKGPEDVLDSLAADPSQSTTGLLTTVCTRSKQIGEREGVSGARPFCTPGGVGAVLAVFGPRDGQGQVTAPTKVVSVNEACPAVPFQDAYRGVRVDCAQPGTDYSAGLIVPVRGDAPADTPVPSDAVTASGSGLDPHISPRYAQIQSARVAAARGITAEQVAAVVAAHTDGRDLGFLGEPRVDVLGVNLELDQRYPTRR</sequence>
<evidence type="ECO:0000256" key="1">
    <source>
        <dbReference type="ARBA" id="ARBA00022448"/>
    </source>
</evidence>
<name>A0A231HF45_9NOCA</name>
<evidence type="ECO:0000256" key="2">
    <source>
        <dbReference type="ARBA" id="ARBA00022475"/>
    </source>
</evidence>
<comment type="subcellular location">
    <subcellularLocation>
        <location evidence="11">Cell membrane</location>
        <topology evidence="11">Single-pass membrane protein</topology>
    </subcellularLocation>
</comment>
<dbReference type="InterPro" id="IPR003820">
    <property type="entry name" value="KdpC"/>
</dbReference>
<dbReference type="PANTHER" id="PTHR30042">
    <property type="entry name" value="POTASSIUM-TRANSPORTING ATPASE C CHAIN"/>
    <property type="match status" value="1"/>
</dbReference>
<evidence type="ECO:0000256" key="10">
    <source>
        <dbReference type="ARBA" id="ARBA00023136"/>
    </source>
</evidence>
<evidence type="ECO:0000256" key="4">
    <source>
        <dbReference type="ARBA" id="ARBA00022692"/>
    </source>
</evidence>
<dbReference type="AlphaFoldDB" id="A0A231HF45"/>
<gene>
    <name evidence="11 13" type="primary">kdpC</name>
    <name evidence="13" type="ORF">B7C42_00617</name>
</gene>
<keyword evidence="2 11" id="KW-1003">Cell membrane</keyword>
<dbReference type="EMBL" id="NGAF01000001">
    <property type="protein sequence ID" value="OXR47492.1"/>
    <property type="molecule type" value="Genomic_DNA"/>
</dbReference>
<feature type="region of interest" description="Disordered" evidence="12">
    <location>
        <begin position="85"/>
        <end position="108"/>
    </location>
</feature>
<evidence type="ECO:0000313" key="14">
    <source>
        <dbReference type="Proteomes" id="UP000215506"/>
    </source>
</evidence>
<evidence type="ECO:0000256" key="5">
    <source>
        <dbReference type="ARBA" id="ARBA00022741"/>
    </source>
</evidence>
<evidence type="ECO:0000313" key="13">
    <source>
        <dbReference type="EMBL" id="OXR47492.1"/>
    </source>
</evidence>
<reference evidence="13 14" key="1">
    <citation type="submission" date="2017-07" db="EMBL/GenBank/DDBJ databases">
        <title>First draft Genome Sequence of Nocardia cerradoensis isolated from human infection.</title>
        <authorList>
            <person name="Carrasco G."/>
        </authorList>
    </citation>
    <scope>NUCLEOTIDE SEQUENCE [LARGE SCALE GENOMIC DNA]</scope>
    <source>
        <strain evidence="13 14">CNM20130759</strain>
    </source>
</reference>
<keyword evidence="5 11" id="KW-0547">Nucleotide-binding</keyword>
<keyword evidence="7 11" id="KW-0630">Potassium</keyword>
<dbReference type="GO" id="GO:0005886">
    <property type="term" value="C:plasma membrane"/>
    <property type="evidence" value="ECO:0007669"/>
    <property type="project" value="UniProtKB-SubCell"/>
</dbReference>
<comment type="similarity">
    <text evidence="11">Belongs to the KdpC family.</text>
</comment>
<keyword evidence="10 11" id="KW-0472">Membrane</keyword>
<comment type="caution">
    <text evidence="13">The sequence shown here is derived from an EMBL/GenBank/DDBJ whole genome shotgun (WGS) entry which is preliminary data.</text>
</comment>
<evidence type="ECO:0000256" key="6">
    <source>
        <dbReference type="ARBA" id="ARBA00022840"/>
    </source>
</evidence>
<keyword evidence="4 11" id="KW-0812">Transmembrane</keyword>
<dbReference type="PANTHER" id="PTHR30042:SF2">
    <property type="entry name" value="POTASSIUM-TRANSPORTING ATPASE KDPC SUBUNIT"/>
    <property type="match status" value="1"/>
</dbReference>
<comment type="function">
    <text evidence="11">Part of the high-affinity ATP-driven potassium transport (or Kdp) system, which catalyzes the hydrolysis of ATP coupled with the electrogenic transport of potassium into the cytoplasm. This subunit acts as a catalytic chaperone that increases the ATP-binding affinity of the ATP-hydrolyzing subunit KdpB by the formation of a transient KdpB/KdpC/ATP ternary complex.</text>
</comment>
<protein>
    <recommendedName>
        <fullName evidence="11">Potassium-transporting ATPase KdpC subunit</fullName>
    </recommendedName>
    <alternativeName>
        <fullName evidence="11">ATP phosphohydrolase [potassium-transporting] C chain</fullName>
    </alternativeName>
    <alternativeName>
        <fullName evidence="11">Potassium-binding and translocating subunit C</fullName>
    </alternativeName>
    <alternativeName>
        <fullName evidence="11">Potassium-translocating ATPase C chain</fullName>
    </alternativeName>
</protein>
<dbReference type="Proteomes" id="UP000215506">
    <property type="component" value="Unassembled WGS sequence"/>
</dbReference>
<evidence type="ECO:0000256" key="11">
    <source>
        <dbReference type="HAMAP-Rule" id="MF_00276"/>
    </source>
</evidence>
<evidence type="ECO:0000256" key="7">
    <source>
        <dbReference type="ARBA" id="ARBA00022958"/>
    </source>
</evidence>
<keyword evidence="1 11" id="KW-0813">Transport</keyword>
<evidence type="ECO:0000256" key="8">
    <source>
        <dbReference type="ARBA" id="ARBA00022989"/>
    </source>
</evidence>
<keyword evidence="3 11" id="KW-0633">Potassium transport</keyword>
<organism evidence="13 14">
    <name type="scientific">Nocardia cerradoensis</name>
    <dbReference type="NCBI Taxonomy" id="85688"/>
    <lineage>
        <taxon>Bacteria</taxon>
        <taxon>Bacillati</taxon>
        <taxon>Actinomycetota</taxon>
        <taxon>Actinomycetes</taxon>
        <taxon>Mycobacteriales</taxon>
        <taxon>Nocardiaceae</taxon>
        <taxon>Nocardia</taxon>
    </lineage>
</organism>
<dbReference type="HAMAP" id="MF_00276">
    <property type="entry name" value="KdpC"/>
    <property type="match status" value="1"/>
</dbReference>
<dbReference type="GO" id="GO:0008556">
    <property type="term" value="F:P-type potassium transmembrane transporter activity"/>
    <property type="evidence" value="ECO:0007669"/>
    <property type="project" value="InterPro"/>
</dbReference>
<keyword evidence="8 11" id="KW-1133">Transmembrane helix</keyword>
<comment type="subunit">
    <text evidence="11">The system is composed of three essential subunits: KdpA, KdpB and KdpC.</text>
</comment>
<keyword evidence="6 11" id="KW-0067">ATP-binding</keyword>
<evidence type="ECO:0000256" key="12">
    <source>
        <dbReference type="SAM" id="MobiDB-lite"/>
    </source>
</evidence>
<accession>A0A231HF45</accession>
<evidence type="ECO:0000256" key="3">
    <source>
        <dbReference type="ARBA" id="ARBA00022538"/>
    </source>
</evidence>
<proteinExistence type="inferred from homology"/>
<feature type="transmembrane region" description="Helical" evidence="11">
    <location>
        <begin position="21"/>
        <end position="41"/>
    </location>
</feature>
<dbReference type="Pfam" id="PF02669">
    <property type="entry name" value="KdpC"/>
    <property type="match status" value="2"/>
</dbReference>
<keyword evidence="14" id="KW-1185">Reference proteome</keyword>